<sequence length="310" mass="36381">MTGRQVRSNAAKQMTFIDRFWRYLHEQFWRWILGESELQRLARKCDVLDLSVQMARFRSCLALSEHLTAQCDQIFDLKTLKVDQVSEEIAVADGIDKNNIRLMQTLRGWLHRCDYVNSVYQKLLALRDEPYASHNKVHERMLEELWTNLKPQTRRAHGRITKEWSEIGFQGMDPMTDFRGMGVLSLVQLLYFTSKYPVEAQALLTESNHPTHWYPFSVTGINVTAFVIELVQERLVDIKIYQYADISDPSRDVMDNGLDAIHEFYCDVFTSFNKLWKESNPEDAMAFPSIFQALKGDIRKSLQKRAFLYY</sequence>
<organism evidence="2">
    <name type="scientific">Albugo laibachii Nc14</name>
    <dbReference type="NCBI Taxonomy" id="890382"/>
    <lineage>
        <taxon>Eukaryota</taxon>
        <taxon>Sar</taxon>
        <taxon>Stramenopiles</taxon>
        <taxon>Oomycota</taxon>
        <taxon>Peronosporomycetes</taxon>
        <taxon>Albuginales</taxon>
        <taxon>Albuginaceae</taxon>
        <taxon>Albugo</taxon>
    </lineage>
</organism>
<feature type="domain" description="ELMO" evidence="1">
    <location>
        <begin position="137"/>
        <end position="302"/>
    </location>
</feature>
<accession>F0WBU8</accession>
<dbReference type="InterPro" id="IPR006816">
    <property type="entry name" value="ELMO_dom"/>
</dbReference>
<dbReference type="PANTHER" id="PTHR12771">
    <property type="entry name" value="ENGULFMENT AND CELL MOTILITY"/>
    <property type="match status" value="1"/>
</dbReference>
<dbReference type="EMBL" id="FR824098">
    <property type="protein sequence ID" value="CCA18625.1"/>
    <property type="molecule type" value="Genomic_DNA"/>
</dbReference>
<dbReference type="AlphaFoldDB" id="F0WBU8"/>
<evidence type="ECO:0000259" key="1">
    <source>
        <dbReference type="PROSITE" id="PS51335"/>
    </source>
</evidence>
<protein>
    <submittedName>
        <fullName evidence="2">Uncharacterized protein AlNc14C53G4139</fullName>
    </submittedName>
</protein>
<name>F0WBU8_9STRA</name>
<evidence type="ECO:0000313" key="2">
    <source>
        <dbReference type="EMBL" id="CCA18625.1"/>
    </source>
</evidence>
<dbReference type="PROSITE" id="PS51335">
    <property type="entry name" value="ELMO"/>
    <property type="match status" value="1"/>
</dbReference>
<dbReference type="Pfam" id="PF04727">
    <property type="entry name" value="ELMO_CED12"/>
    <property type="match status" value="1"/>
</dbReference>
<reference evidence="2" key="1">
    <citation type="journal article" date="2011" name="PLoS Biol.">
        <title>Gene gain and loss during evolution of obligate parasitism in the white rust pathogen of Arabidopsis thaliana.</title>
        <authorList>
            <person name="Kemen E."/>
            <person name="Gardiner A."/>
            <person name="Schultz-Larsen T."/>
            <person name="Kemen A.C."/>
            <person name="Balmuth A.L."/>
            <person name="Robert-Seilaniantz A."/>
            <person name="Bailey K."/>
            <person name="Holub E."/>
            <person name="Studholme D.J."/>
            <person name="Maclean D."/>
            <person name="Jones J.D."/>
        </authorList>
    </citation>
    <scope>NUCLEOTIDE SEQUENCE</scope>
</reference>
<dbReference type="HOGENOM" id="CLU_056289_1_0_1"/>
<dbReference type="InterPro" id="IPR050868">
    <property type="entry name" value="ELMO_domain-containing"/>
</dbReference>
<dbReference type="PANTHER" id="PTHR12771:SF51">
    <property type="entry name" value="LD01482P"/>
    <property type="match status" value="1"/>
</dbReference>
<gene>
    <name evidence="2" type="primary">AlNc14C53G4139</name>
    <name evidence="2" type="ORF">ALNC14_047680</name>
</gene>
<proteinExistence type="predicted"/>
<reference evidence="2" key="2">
    <citation type="submission" date="2011-02" db="EMBL/GenBank/DDBJ databases">
        <authorList>
            <person name="MacLean D."/>
        </authorList>
    </citation>
    <scope>NUCLEOTIDE SEQUENCE</scope>
</reference>